<name>A0ABZ2IDQ8_9CAUL</name>
<dbReference type="Proteomes" id="UP001363460">
    <property type="component" value="Chromosome"/>
</dbReference>
<accession>A0ABZ2IDQ8</accession>
<protein>
    <recommendedName>
        <fullName evidence="4">CTP synthetase</fullName>
    </recommendedName>
</protein>
<gene>
    <name evidence="2" type="ORF">V8J38_12915</name>
</gene>
<dbReference type="RefSeq" id="WP_291783206.1">
    <property type="nucleotide sequence ID" value="NZ_CP146369.1"/>
</dbReference>
<keyword evidence="1" id="KW-0812">Transmembrane</keyword>
<evidence type="ECO:0000256" key="1">
    <source>
        <dbReference type="SAM" id="Phobius"/>
    </source>
</evidence>
<sequence length="59" mass="6140">MKSVLVFAASGMLALLIGIFLMVSGSLTSNMVKAVIGVAFILSGLSAIGWSVIKRNKNL</sequence>
<reference evidence="2 3" key="1">
    <citation type="submission" date="2024-02" db="EMBL/GenBank/DDBJ databases">
        <title>Distribution and functional of Brevundimonas-related endobacteria within Verticillium dahliae.</title>
        <authorList>
            <person name="Zeng H."/>
        </authorList>
    </citation>
    <scope>NUCLEOTIDE SEQUENCE [LARGE SCALE GENOMIC DNA]</scope>
    <source>
        <strain evidence="2 3">TRM 44200</strain>
    </source>
</reference>
<organism evidence="2 3">
    <name type="scientific">Brevundimonas olei</name>
    <dbReference type="NCBI Taxonomy" id="657642"/>
    <lineage>
        <taxon>Bacteria</taxon>
        <taxon>Pseudomonadati</taxon>
        <taxon>Pseudomonadota</taxon>
        <taxon>Alphaproteobacteria</taxon>
        <taxon>Caulobacterales</taxon>
        <taxon>Caulobacteraceae</taxon>
        <taxon>Brevundimonas</taxon>
    </lineage>
</organism>
<keyword evidence="1" id="KW-0472">Membrane</keyword>
<feature type="transmembrane region" description="Helical" evidence="1">
    <location>
        <begin position="35"/>
        <end position="53"/>
    </location>
</feature>
<dbReference type="EMBL" id="CP146369">
    <property type="protein sequence ID" value="WWT54142.1"/>
    <property type="molecule type" value="Genomic_DNA"/>
</dbReference>
<proteinExistence type="predicted"/>
<keyword evidence="1" id="KW-1133">Transmembrane helix</keyword>
<evidence type="ECO:0000313" key="3">
    <source>
        <dbReference type="Proteomes" id="UP001363460"/>
    </source>
</evidence>
<keyword evidence="3" id="KW-1185">Reference proteome</keyword>
<evidence type="ECO:0000313" key="2">
    <source>
        <dbReference type="EMBL" id="WWT54142.1"/>
    </source>
</evidence>
<evidence type="ECO:0008006" key="4">
    <source>
        <dbReference type="Google" id="ProtNLM"/>
    </source>
</evidence>